<sequence length="91" mass="10322">MRVVTKLARMEFTIGGLAREGDDLVITSGGDERAMKVKAYIQPGDVIAFLRVALRPAIIRYVFGLPLLLWRRRQGAQGSHSTDRRAGWRRR</sequence>
<dbReference type="RefSeq" id="WP_132116581.1">
    <property type="nucleotide sequence ID" value="NZ_SLWS01000003.1"/>
</dbReference>
<dbReference type="AlphaFoldDB" id="A0A4R2JQM0"/>
<evidence type="ECO:0000313" key="2">
    <source>
        <dbReference type="Proteomes" id="UP000295680"/>
    </source>
</evidence>
<evidence type="ECO:0000313" key="1">
    <source>
        <dbReference type="EMBL" id="TCO61112.1"/>
    </source>
</evidence>
<dbReference type="Proteomes" id="UP000295680">
    <property type="component" value="Unassembled WGS sequence"/>
</dbReference>
<reference evidence="1 2" key="1">
    <citation type="submission" date="2019-03" db="EMBL/GenBank/DDBJ databases">
        <title>Genomic Encyclopedia of Type Strains, Phase IV (KMG-IV): sequencing the most valuable type-strain genomes for metagenomic binning, comparative biology and taxonomic classification.</title>
        <authorList>
            <person name="Goeker M."/>
        </authorList>
    </citation>
    <scope>NUCLEOTIDE SEQUENCE [LARGE SCALE GENOMIC DNA]</scope>
    <source>
        <strain evidence="1 2">DSM 45934</strain>
    </source>
</reference>
<comment type="caution">
    <text evidence="1">The sequence shown here is derived from an EMBL/GenBank/DDBJ whole genome shotgun (WGS) entry which is preliminary data.</text>
</comment>
<name>A0A4R2JQM0_9PSEU</name>
<accession>A0A4R2JQM0</accession>
<gene>
    <name evidence="1" type="ORF">EV192_103696</name>
</gene>
<organism evidence="1 2">
    <name type="scientific">Actinocrispum wychmicini</name>
    <dbReference type="NCBI Taxonomy" id="1213861"/>
    <lineage>
        <taxon>Bacteria</taxon>
        <taxon>Bacillati</taxon>
        <taxon>Actinomycetota</taxon>
        <taxon>Actinomycetes</taxon>
        <taxon>Pseudonocardiales</taxon>
        <taxon>Pseudonocardiaceae</taxon>
        <taxon>Actinocrispum</taxon>
    </lineage>
</organism>
<keyword evidence="2" id="KW-1185">Reference proteome</keyword>
<dbReference type="EMBL" id="SLWS01000003">
    <property type="protein sequence ID" value="TCO61112.1"/>
    <property type="molecule type" value="Genomic_DNA"/>
</dbReference>
<proteinExistence type="predicted"/>
<dbReference type="OrthoDB" id="9810980at2"/>
<protein>
    <submittedName>
        <fullName evidence="1">Uncharacterized protein</fullName>
    </submittedName>
</protein>